<gene>
    <name evidence="2" type="ORF">CWC05_09250</name>
</gene>
<proteinExistence type="predicted"/>
<dbReference type="EMBL" id="PNCG01000009">
    <property type="protein sequence ID" value="TMP87268.1"/>
    <property type="molecule type" value="Genomic_DNA"/>
</dbReference>
<dbReference type="AlphaFoldDB" id="A0A5S3Z4W7"/>
<reference evidence="2 3" key="1">
    <citation type="submission" date="2017-12" db="EMBL/GenBank/DDBJ databases">
        <authorList>
            <person name="Paulsen S."/>
            <person name="Gram L.K."/>
        </authorList>
    </citation>
    <scope>NUCLEOTIDE SEQUENCE [LARGE SCALE GENOMIC DNA]</scope>
    <source>
        <strain evidence="2 3">S2897</strain>
    </source>
</reference>
<comment type="caution">
    <text evidence="2">The sequence shown here is derived from an EMBL/GenBank/DDBJ whole genome shotgun (WGS) entry which is preliminary data.</text>
</comment>
<dbReference type="InterPro" id="IPR027802">
    <property type="entry name" value="Multi-ubiquitin_dom"/>
</dbReference>
<feature type="domain" description="Multi-ubiquitin" evidence="1">
    <location>
        <begin position="17"/>
        <end position="89"/>
    </location>
</feature>
<dbReference type="RefSeq" id="WP_138547997.1">
    <property type="nucleotide sequence ID" value="NZ_PNCG01000009.1"/>
</dbReference>
<sequence>MHNNDSNHDDHGRDKEFQIIVNGRPKTVTEKFLSFVDVVKLAFGEFVDNGSRIYTMTFKKGADKREGSMVLGDEVRIKSGVIFNVTATDKS</sequence>
<protein>
    <recommendedName>
        <fullName evidence="1">Multi-ubiquitin domain-containing protein</fullName>
    </recommendedName>
</protein>
<evidence type="ECO:0000259" key="1">
    <source>
        <dbReference type="Pfam" id="PF14452"/>
    </source>
</evidence>
<evidence type="ECO:0000313" key="3">
    <source>
        <dbReference type="Proteomes" id="UP000305874"/>
    </source>
</evidence>
<dbReference type="Proteomes" id="UP000305874">
    <property type="component" value="Unassembled WGS sequence"/>
</dbReference>
<evidence type="ECO:0000313" key="2">
    <source>
        <dbReference type="EMBL" id="TMP87268.1"/>
    </source>
</evidence>
<accession>A0A5S3Z4W7</accession>
<reference evidence="3" key="2">
    <citation type="submission" date="2019-06" db="EMBL/GenBank/DDBJ databases">
        <title>Co-occurence of chitin degradation, pigmentation and bioactivity in marine Pseudoalteromonas.</title>
        <authorList>
            <person name="Sonnenschein E.C."/>
            <person name="Bech P.K."/>
        </authorList>
    </citation>
    <scope>NUCLEOTIDE SEQUENCE [LARGE SCALE GENOMIC DNA]</scope>
    <source>
        <strain evidence="3">S2897</strain>
    </source>
</reference>
<dbReference type="Pfam" id="PF14452">
    <property type="entry name" value="Multi_ubiq"/>
    <property type="match status" value="1"/>
</dbReference>
<name>A0A5S3Z4W7_9GAMM</name>
<organism evidence="2 3">
    <name type="scientific">Pseudoalteromonas ruthenica</name>
    <dbReference type="NCBI Taxonomy" id="151081"/>
    <lineage>
        <taxon>Bacteria</taxon>
        <taxon>Pseudomonadati</taxon>
        <taxon>Pseudomonadota</taxon>
        <taxon>Gammaproteobacteria</taxon>
        <taxon>Alteromonadales</taxon>
        <taxon>Pseudoalteromonadaceae</taxon>
        <taxon>Pseudoalteromonas</taxon>
    </lineage>
</organism>